<evidence type="ECO:0000259" key="3">
    <source>
        <dbReference type="PROSITE" id="PS50181"/>
    </source>
</evidence>
<dbReference type="PROSITE" id="PS50181">
    <property type="entry name" value="FBOX"/>
    <property type="match status" value="1"/>
</dbReference>
<keyword evidence="5" id="KW-1185">Reference proteome</keyword>
<dbReference type="GO" id="GO:0016567">
    <property type="term" value="P:protein ubiquitination"/>
    <property type="evidence" value="ECO:0007669"/>
    <property type="project" value="TreeGrafter"/>
</dbReference>
<feature type="transmembrane region" description="Helical" evidence="2">
    <location>
        <begin position="583"/>
        <end position="604"/>
    </location>
</feature>
<evidence type="ECO:0000256" key="2">
    <source>
        <dbReference type="SAM" id="Phobius"/>
    </source>
</evidence>
<dbReference type="Pfam" id="PF12937">
    <property type="entry name" value="F-box-like"/>
    <property type="match status" value="1"/>
</dbReference>
<dbReference type="PANTHER" id="PTHR22696">
    <property type="entry name" value="E3 UBIQUITIN-PROTEIN LIGASE RNF26"/>
    <property type="match status" value="1"/>
</dbReference>
<feature type="compositionally biased region" description="Basic and acidic residues" evidence="1">
    <location>
        <begin position="1877"/>
        <end position="1886"/>
    </location>
</feature>
<reference evidence="4 5" key="1">
    <citation type="journal article" date="2012" name="PLoS Pathog.">
        <title>Diverse lifestyles and strategies of plant pathogenesis encoded in the genomes of eighteen Dothideomycetes fungi.</title>
        <authorList>
            <person name="Ohm R.A."/>
            <person name="Feau N."/>
            <person name="Henrissat B."/>
            <person name="Schoch C.L."/>
            <person name="Horwitz B.A."/>
            <person name="Barry K.W."/>
            <person name="Condon B.J."/>
            <person name="Copeland A.C."/>
            <person name="Dhillon B."/>
            <person name="Glaser F."/>
            <person name="Hesse C.N."/>
            <person name="Kosti I."/>
            <person name="LaButti K."/>
            <person name="Lindquist E.A."/>
            <person name="Lucas S."/>
            <person name="Salamov A.A."/>
            <person name="Bradshaw R.E."/>
            <person name="Ciuffetti L."/>
            <person name="Hamelin R.C."/>
            <person name="Kema G.H.J."/>
            <person name="Lawrence C."/>
            <person name="Scott J.A."/>
            <person name="Spatafora J.W."/>
            <person name="Turgeon B.G."/>
            <person name="de Wit P.J.G.M."/>
            <person name="Zhong S."/>
            <person name="Goodwin S.B."/>
            <person name="Grigoriev I.V."/>
        </authorList>
    </citation>
    <scope>NUCLEOTIDE SEQUENCE [LARGE SCALE GENOMIC DNA]</scope>
    <source>
        <strain evidence="5">28A</strain>
    </source>
</reference>
<feature type="compositionally biased region" description="Polar residues" evidence="1">
    <location>
        <begin position="554"/>
        <end position="568"/>
    </location>
</feature>
<dbReference type="InterPro" id="IPR036047">
    <property type="entry name" value="F-box-like_dom_sf"/>
</dbReference>
<dbReference type="OrthoDB" id="2095648at2759"/>
<dbReference type="Gene3D" id="1.20.1280.50">
    <property type="match status" value="1"/>
</dbReference>
<keyword evidence="2" id="KW-1133">Transmembrane helix</keyword>
<feature type="region of interest" description="Disordered" evidence="1">
    <location>
        <begin position="1623"/>
        <end position="1642"/>
    </location>
</feature>
<dbReference type="SUPFAM" id="SSF81383">
    <property type="entry name" value="F-box domain"/>
    <property type="match status" value="1"/>
</dbReference>
<feature type="domain" description="F-box" evidence="3">
    <location>
        <begin position="1014"/>
        <end position="1060"/>
    </location>
</feature>
<name>R0KCB0_EXST2</name>
<feature type="transmembrane region" description="Helical" evidence="2">
    <location>
        <begin position="348"/>
        <end position="368"/>
    </location>
</feature>
<dbReference type="RefSeq" id="XP_008025126.1">
    <property type="nucleotide sequence ID" value="XM_008026935.1"/>
</dbReference>
<dbReference type="InterPro" id="IPR001810">
    <property type="entry name" value="F-box_dom"/>
</dbReference>
<keyword evidence="2" id="KW-0812">Transmembrane</keyword>
<feature type="region of interest" description="Disordered" evidence="1">
    <location>
        <begin position="541"/>
        <end position="568"/>
    </location>
</feature>
<sequence>MEPPGASNATSYMSSPADLLMALPRILSKVSSLGDMMRSGGSVIAEPTANLTNSTITPTAAFVQSSYSTVAAAAAATPESDMTVWQALRNVATWFSYITSKWAIATFAIAILLNRTHFYGNSRVPLSFDRLHMRLTLYIVPLLLFLYQISNVLRAIRCQTSPGWSDMQYGASDRHLDTDFGGEGGCLWRLASMILFWETTEESCQAVNMLPVDAAATRESGSLALLWPMFLTLGFGQFVDTLACALQGRRPIQEVGMTLFEHSLAFAEAEAVVTRPLAVDSTRFFKPKSVFTPDGTSLTLPRSRLSQIANVPPEVLLISLISSVSHFTSNLLAIAGVRSKYRLLTTTVWGLAYISAFAWSFARLTWMVADPDQYVGILRFPTVCIIGFIPHLLIIVGITLCGLVYLLALLITALSLPAGQGGSRTLRERFAAAYGNLHANIHLSSITPLTINWHEDFYTTILKVGYVILTAASEAVFLNEGVKINVHSMTWLEKQRLQEILARRRKRREMLVDIPSELRNDTFTQGAEVVDQLNDVRTDTATSGYAKERKTRGAKSSTEASTSMGQNDPALQQRSRYVQAYGFFVRISRLLILSVAKVTGWLLMKVGISYRPGWLTRAAGAYEADKIYTSASRTNRSQCGTAGLAGQQWLTMDDRSRVRQDPAFDIEVFAKERLRQSGFYSEPDTEDSEERLNDYLYAWWRNGGLWNEVDNSRDYSVAQDDDTTSVMSFATTTDNDEWSDIDDGQRTPTRDTYRRSREETPSVDDALDFSRLSRLLDPRTREDREEAKLLSRHLQSPNIMTRSQYRKALEQEEAKILTTSRYKMESDVAMSPEEEEQLLEDLILNRRSATAPQASNAGSWDTGAEGMGSEGPHKLGQLHPPKKRPQSFMQPEPTDVSQRAPPPHALFDAAPTSQHGHRRRDDLQDSLQPHSGGLREDAETPTGGAVRDATGLHHSTNGFPPVEANGLKSVARPSPPPRDRITEYENALASSPRKPVDGPLFEVIKSNKSPDDKNSAIAKLPNEVLIHAIAHLSPNDLAAVSLVSRRFHDVVTTPHAWQVAFGRSFPGPHALEDIQFRSALEDSGAVVRSEKRRFTRLTALASWRSEYILRSRLLRSLVRGKPVQVPSTPSRAGQMQTVSPMITYDARTFTIINHLHATFGSGLNKKMPRFIHGADAIGMVTSSDPTTGKVDPWGRSDPHFYAQFVERFPGVAEWGLGSGEVVGRPNVMDISQPHGMIYGQGCPEGVCYYRSLEEMRGRFIANSTELSMPEAGIPKLGLDAGAVCSVWIAKSNTIPTLSEGLIGMMIGSAAGVVSACSIGTDGLRSSRVQRGELTARWVLSPGVPIIAIAVDEQYSSKRYAQNRIWAVALNALGELFYLTKFPTRSQAPKGDIEEYSEYLAWLTGRTVYWNLVESSRRTARPDPYSDAEVDGSYSPRTSWDGMCLSKGQVAAETKEIQQYLRKPPKHFRKVCLGWDMRRRLEVDFAGDDGSYAGEAIAVFECGLEEGDVADIKRFTRCKTDEKDQSASVSTQVSTPLHAQPSSLFGGISADASGRTSASPRVRSSSYMSTTSSPERASLVEEWRCSKLAFGGFKGTQITTTALDASTFATLTLSEDPALGFSTTSTASSPYGSPLSVASQPASPSDIPGQRARFVAAGTKSGVVLLWDLRSPVSRSSEFINTIEPIRIIYTDSPEISCLALTSLYLVVGGNDGLVQAWDPLASTKSPITTLHSRHASRAWRQLVQAQASVHGVGINMFAAGAICLDSDPTVLRGAVSLGNQLRFWSYSSSAADQYRSSKRRLRRSERGSNNTGERFSGTGRGNLKNYIANEQFELERDRQERHKQAEHLAGRFGTEMLSEEEALAYAAMLSQEAMEAEEQRRIEREMSALSSETATPEPSVQDQSSSSVIEDDEELDADIAEAIRLSLNDSQGPSNFLSASTPPSGCDIPIKYAKGKKPSLSRFRNHSSSKDMAMAGSSIDNELSDLEFAMQLSLAEEQSRKDAEDAFPPLSPAPGSKGKERMW</sequence>
<dbReference type="HOGENOM" id="CLU_235339_0_0_1"/>
<feature type="region of interest" description="Disordered" evidence="1">
    <location>
        <begin position="1994"/>
        <end position="2023"/>
    </location>
</feature>
<dbReference type="EMBL" id="KB908592">
    <property type="protein sequence ID" value="EOA87024.1"/>
    <property type="molecule type" value="Genomic_DNA"/>
</dbReference>
<dbReference type="eggNOG" id="KOG0274">
    <property type="taxonomic scope" value="Eukaryota"/>
</dbReference>
<feature type="transmembrane region" description="Helical" evidence="2">
    <location>
        <begin position="94"/>
        <end position="114"/>
    </location>
</feature>
<feature type="compositionally biased region" description="Polar residues" evidence="1">
    <location>
        <begin position="1927"/>
        <end position="1943"/>
    </location>
</feature>
<feature type="region of interest" description="Disordered" evidence="1">
    <location>
        <begin position="1876"/>
        <end position="1910"/>
    </location>
</feature>
<feature type="transmembrane region" description="Helical" evidence="2">
    <location>
        <begin position="135"/>
        <end position="153"/>
    </location>
</feature>
<keyword evidence="2" id="KW-0472">Membrane</keyword>
<feature type="compositionally biased region" description="Polar residues" evidence="1">
    <location>
        <begin position="849"/>
        <end position="859"/>
    </location>
</feature>
<feature type="region of interest" description="Disordered" evidence="1">
    <location>
        <begin position="1924"/>
        <end position="1943"/>
    </location>
</feature>
<feature type="compositionally biased region" description="Polar residues" evidence="1">
    <location>
        <begin position="1553"/>
        <end position="1562"/>
    </location>
</feature>
<feature type="region of interest" description="Disordered" evidence="1">
    <location>
        <begin position="1547"/>
        <end position="1572"/>
    </location>
</feature>
<dbReference type="GeneID" id="19404703"/>
<dbReference type="CDD" id="cd09917">
    <property type="entry name" value="F-box_SF"/>
    <property type="match status" value="1"/>
</dbReference>
<dbReference type="STRING" id="671987.R0KCB0"/>
<accession>R0KCB0</accession>
<dbReference type="GO" id="GO:0061630">
    <property type="term" value="F:ubiquitin protein ligase activity"/>
    <property type="evidence" value="ECO:0007669"/>
    <property type="project" value="TreeGrafter"/>
</dbReference>
<feature type="region of interest" description="Disordered" evidence="1">
    <location>
        <begin position="849"/>
        <end position="981"/>
    </location>
</feature>
<gene>
    <name evidence="4" type="ORF">SETTUDRAFT_41495</name>
</gene>
<feature type="compositionally biased region" description="Polar residues" evidence="1">
    <location>
        <begin position="1888"/>
        <end position="1908"/>
    </location>
</feature>
<proteinExistence type="predicted"/>
<organism evidence="4 5">
    <name type="scientific">Exserohilum turcicum (strain 28A)</name>
    <name type="common">Northern leaf blight fungus</name>
    <name type="synonym">Setosphaeria turcica</name>
    <dbReference type="NCBI Taxonomy" id="671987"/>
    <lineage>
        <taxon>Eukaryota</taxon>
        <taxon>Fungi</taxon>
        <taxon>Dikarya</taxon>
        <taxon>Ascomycota</taxon>
        <taxon>Pezizomycotina</taxon>
        <taxon>Dothideomycetes</taxon>
        <taxon>Pleosporomycetidae</taxon>
        <taxon>Pleosporales</taxon>
        <taxon>Pleosporineae</taxon>
        <taxon>Pleosporaceae</taxon>
        <taxon>Exserohilum</taxon>
    </lineage>
</organism>
<evidence type="ECO:0000256" key="1">
    <source>
        <dbReference type="SAM" id="MobiDB-lite"/>
    </source>
</evidence>
<dbReference type="Gene3D" id="2.130.10.10">
    <property type="entry name" value="YVTN repeat-like/Quinoprotein amine dehydrogenase"/>
    <property type="match status" value="1"/>
</dbReference>
<protein>
    <recommendedName>
        <fullName evidence="3">F-box domain-containing protein</fullName>
    </recommendedName>
</protein>
<feature type="region of interest" description="Disordered" evidence="1">
    <location>
        <begin position="730"/>
        <end position="762"/>
    </location>
</feature>
<dbReference type="Proteomes" id="UP000016935">
    <property type="component" value="Unassembled WGS sequence"/>
</dbReference>
<feature type="compositionally biased region" description="Basic and acidic residues" evidence="1">
    <location>
        <begin position="743"/>
        <end position="760"/>
    </location>
</feature>
<evidence type="ECO:0000313" key="5">
    <source>
        <dbReference type="Proteomes" id="UP000016935"/>
    </source>
</evidence>
<feature type="transmembrane region" description="Helical" evidence="2">
    <location>
        <begin position="388"/>
        <end position="414"/>
    </location>
</feature>
<reference evidence="4 5" key="2">
    <citation type="journal article" date="2013" name="PLoS Genet.">
        <title>Comparative genome structure, secondary metabolite, and effector coding capacity across Cochliobolus pathogens.</title>
        <authorList>
            <person name="Condon B.J."/>
            <person name="Leng Y."/>
            <person name="Wu D."/>
            <person name="Bushley K.E."/>
            <person name="Ohm R.A."/>
            <person name="Otillar R."/>
            <person name="Martin J."/>
            <person name="Schackwitz W."/>
            <person name="Grimwood J."/>
            <person name="MohdZainudin N."/>
            <person name="Xue C."/>
            <person name="Wang R."/>
            <person name="Manning V.A."/>
            <person name="Dhillon B."/>
            <person name="Tu Z.J."/>
            <person name="Steffenson B.J."/>
            <person name="Salamov A."/>
            <person name="Sun H."/>
            <person name="Lowry S."/>
            <person name="LaButti K."/>
            <person name="Han J."/>
            <person name="Copeland A."/>
            <person name="Lindquist E."/>
            <person name="Barry K."/>
            <person name="Schmutz J."/>
            <person name="Baker S.E."/>
            <person name="Ciuffetti L.M."/>
            <person name="Grigoriev I.V."/>
            <person name="Zhong S."/>
            <person name="Turgeon B.G."/>
        </authorList>
    </citation>
    <scope>NUCLEOTIDE SEQUENCE [LARGE SCALE GENOMIC DNA]</scope>
    <source>
        <strain evidence="5">28A</strain>
    </source>
</reference>
<dbReference type="PANTHER" id="PTHR22696:SF1">
    <property type="entry name" value="E3 UBIQUITIN-PROTEIN LIGASE RNF26"/>
    <property type="match status" value="1"/>
</dbReference>
<evidence type="ECO:0000313" key="4">
    <source>
        <dbReference type="EMBL" id="EOA87024.1"/>
    </source>
</evidence>
<dbReference type="SUPFAM" id="SSF50978">
    <property type="entry name" value="WD40 repeat-like"/>
    <property type="match status" value="1"/>
</dbReference>
<dbReference type="GO" id="GO:0006511">
    <property type="term" value="P:ubiquitin-dependent protein catabolic process"/>
    <property type="evidence" value="ECO:0007669"/>
    <property type="project" value="TreeGrafter"/>
</dbReference>
<dbReference type="InterPro" id="IPR015943">
    <property type="entry name" value="WD40/YVTN_repeat-like_dom_sf"/>
</dbReference>
<feature type="region of interest" description="Disordered" evidence="1">
    <location>
        <begin position="1795"/>
        <end position="1822"/>
    </location>
</feature>
<dbReference type="InterPro" id="IPR036322">
    <property type="entry name" value="WD40_repeat_dom_sf"/>
</dbReference>
<feature type="compositionally biased region" description="Low complexity" evidence="1">
    <location>
        <begin position="1563"/>
        <end position="1572"/>
    </location>
</feature>